<accession>A0AA37Q9U5</accession>
<feature type="chain" id="PRO_5041419867" description="DUF5723 domain-containing protein" evidence="1">
    <location>
        <begin position="27"/>
        <end position="411"/>
    </location>
</feature>
<comment type="caution">
    <text evidence="2">The sequence shown here is derived from an EMBL/GenBank/DDBJ whole genome shotgun (WGS) entry which is preliminary data.</text>
</comment>
<protein>
    <recommendedName>
        <fullName evidence="4">DUF5723 domain-containing protein</fullName>
    </recommendedName>
</protein>
<gene>
    <name evidence="2" type="ORF">rosag_15090</name>
</gene>
<reference evidence="2" key="1">
    <citation type="submission" date="2022-08" db="EMBL/GenBank/DDBJ databases">
        <title>Draft genome sequencing of Roseisolibacter agri AW1220.</title>
        <authorList>
            <person name="Tobiishi Y."/>
            <person name="Tonouchi A."/>
        </authorList>
    </citation>
    <scope>NUCLEOTIDE SEQUENCE</scope>
    <source>
        <strain evidence="2">AW1220</strain>
    </source>
</reference>
<dbReference type="EMBL" id="BRXS01000002">
    <property type="protein sequence ID" value="GLC24996.1"/>
    <property type="molecule type" value="Genomic_DNA"/>
</dbReference>
<organism evidence="2 3">
    <name type="scientific">Roseisolibacter agri</name>
    <dbReference type="NCBI Taxonomy" id="2014610"/>
    <lineage>
        <taxon>Bacteria</taxon>
        <taxon>Pseudomonadati</taxon>
        <taxon>Gemmatimonadota</taxon>
        <taxon>Gemmatimonadia</taxon>
        <taxon>Gemmatimonadales</taxon>
        <taxon>Gemmatimonadaceae</taxon>
        <taxon>Roseisolibacter</taxon>
    </lineage>
</organism>
<sequence>MSAMSVHMRLASLAAMATLVASPLAAQDRLLGLRAAGAGVTAEGIWLGGNGVLQPSLLGGDSLRITRMTQLSVPITAVTPLGGTWTLDATTVYGTGSVTAEGARDARRTTSTISGLSDVRLRATGRLFDEALLLTAGANLPTGRTELDAEQLTALRALAAPAFALMAPPVGQGPSGTLGVLLAREAGGWALAGGVAYEIRGQFAPVAALVAGAPSIDFRPGNVIHASLGADRLLGRHRVSAAFSADVYAQDRLRAGSVADASQDAITLAEVKLGPVFTTDLQLQLAAPRLRELVLWGTNRWRAPFSRDGVRIDGSSGNYLDGGLRASLPVTRRTDLFTAIDGRWHTGLDLDDALTTAGVAGGALTLGVSQTLGHVTVQPFVRGQAGQLRFTRADGASYTGGAAGLTILTRF</sequence>
<keyword evidence="3" id="KW-1185">Reference proteome</keyword>
<dbReference type="AlphaFoldDB" id="A0AA37Q9U5"/>
<evidence type="ECO:0008006" key="4">
    <source>
        <dbReference type="Google" id="ProtNLM"/>
    </source>
</evidence>
<proteinExistence type="predicted"/>
<keyword evidence="1" id="KW-0732">Signal</keyword>
<name>A0AA37Q9U5_9BACT</name>
<evidence type="ECO:0000313" key="3">
    <source>
        <dbReference type="Proteomes" id="UP001161325"/>
    </source>
</evidence>
<dbReference type="Proteomes" id="UP001161325">
    <property type="component" value="Unassembled WGS sequence"/>
</dbReference>
<evidence type="ECO:0000313" key="2">
    <source>
        <dbReference type="EMBL" id="GLC24996.1"/>
    </source>
</evidence>
<feature type="signal peptide" evidence="1">
    <location>
        <begin position="1"/>
        <end position="26"/>
    </location>
</feature>
<evidence type="ECO:0000256" key="1">
    <source>
        <dbReference type="SAM" id="SignalP"/>
    </source>
</evidence>